<dbReference type="PRINTS" id="PR00344">
    <property type="entry name" value="BCTRLSENSOR"/>
</dbReference>
<comment type="catalytic activity">
    <reaction evidence="1">
        <text>ATP + protein L-histidine = ADP + protein N-phospho-L-histidine.</text>
        <dbReference type="EC" id="2.7.13.3"/>
    </reaction>
</comment>
<feature type="transmembrane region" description="Helical" evidence="9">
    <location>
        <begin position="340"/>
        <end position="361"/>
    </location>
</feature>
<evidence type="ECO:0000256" key="6">
    <source>
        <dbReference type="ARBA" id="ARBA00022777"/>
    </source>
</evidence>
<accession>A0A167FCA1</accession>
<dbReference type="InterPro" id="IPR004358">
    <property type="entry name" value="Sig_transdc_His_kin-like_C"/>
</dbReference>
<evidence type="ECO:0000259" key="10">
    <source>
        <dbReference type="PROSITE" id="PS50109"/>
    </source>
</evidence>
<keyword evidence="3" id="KW-0597">Phosphoprotein</keyword>
<dbReference type="SMART" id="SM00387">
    <property type="entry name" value="HATPase_c"/>
    <property type="match status" value="1"/>
</dbReference>
<dbReference type="SUPFAM" id="SSF55874">
    <property type="entry name" value="ATPase domain of HSP90 chaperone/DNA topoisomerase II/histidine kinase"/>
    <property type="match status" value="1"/>
</dbReference>
<evidence type="ECO:0000256" key="9">
    <source>
        <dbReference type="SAM" id="Phobius"/>
    </source>
</evidence>
<evidence type="ECO:0000313" key="12">
    <source>
        <dbReference type="Proteomes" id="UP000077134"/>
    </source>
</evidence>
<dbReference type="PROSITE" id="PS50109">
    <property type="entry name" value="HIS_KIN"/>
    <property type="match status" value="1"/>
</dbReference>
<comment type="caution">
    <text evidence="11">The sequence shown here is derived from an EMBL/GenBank/DDBJ whole genome shotgun (WGS) entry which is preliminary data.</text>
</comment>
<dbReference type="InterPro" id="IPR005467">
    <property type="entry name" value="His_kinase_dom"/>
</dbReference>
<keyword evidence="6" id="KW-0418">Kinase</keyword>
<evidence type="ECO:0000256" key="2">
    <source>
        <dbReference type="ARBA" id="ARBA00012438"/>
    </source>
</evidence>
<gene>
    <name evidence="11" type="ORF">PNBC_03030</name>
</gene>
<keyword evidence="8" id="KW-0902">Two-component regulatory system</keyword>
<keyword evidence="5" id="KW-0547">Nucleotide-binding</keyword>
<name>A0A167FCA1_9BACL</name>
<evidence type="ECO:0000313" key="11">
    <source>
        <dbReference type="EMBL" id="OAB76403.1"/>
    </source>
</evidence>
<dbReference type="OrthoDB" id="1634477at2"/>
<evidence type="ECO:0000256" key="3">
    <source>
        <dbReference type="ARBA" id="ARBA00022553"/>
    </source>
</evidence>
<dbReference type="Pfam" id="PF02518">
    <property type="entry name" value="HATPase_c"/>
    <property type="match status" value="1"/>
</dbReference>
<evidence type="ECO:0000256" key="7">
    <source>
        <dbReference type="ARBA" id="ARBA00022840"/>
    </source>
</evidence>
<dbReference type="AlphaFoldDB" id="A0A167FCA1"/>
<dbReference type="PANTHER" id="PTHR40448:SF1">
    <property type="entry name" value="TWO-COMPONENT SENSOR HISTIDINE KINASE"/>
    <property type="match status" value="1"/>
</dbReference>
<keyword evidence="7" id="KW-0067">ATP-binding</keyword>
<dbReference type="GO" id="GO:0000155">
    <property type="term" value="F:phosphorelay sensor kinase activity"/>
    <property type="evidence" value="ECO:0007669"/>
    <property type="project" value="InterPro"/>
</dbReference>
<reference evidence="11 12" key="1">
    <citation type="submission" date="2016-02" db="EMBL/GenBank/DDBJ databases">
        <title>Paenibacillus sp. LPB0068, isolated from Crassostrea gigas.</title>
        <authorList>
            <person name="Shin S.-K."/>
            <person name="Yi H."/>
        </authorList>
    </citation>
    <scope>NUCLEOTIDE SEQUENCE [LARGE SCALE GENOMIC DNA]</scope>
    <source>
        <strain evidence="11 12">LPB0068</strain>
    </source>
</reference>
<dbReference type="KEGG" id="pcx:LPB68_00505"/>
<dbReference type="EMBL" id="LSFN01000005">
    <property type="protein sequence ID" value="OAB76403.1"/>
    <property type="molecule type" value="Genomic_DNA"/>
</dbReference>
<sequence>MRTKTIATIYIVTMLVLFSVVNVSFYNSASNTIIEDQKTDIEDMIDNLKFTFQSAQAGELLFEGSLAEGLRYAAIAAQNELPSKLEDVTNKQLLEVSKKLQIDGITLFKYSEEIDDFVAVKSSIPDEIGLKTGRFTYGLWNVVFKQLMSDKHEATPIENFGENLPNFWAGQYDTTTSDPTKILKWGYYNDGTTDYLINTYISSDSIFKFHEISGIDFHIQKLIENNPFLKEIAILNDKIFQGEWKSPVKGYPIWHSERTVLFGSYEYAVKEDLDLAAQSVSKGESLHFDQIVDGKRVMKSYVPLQLDTNVAKEFNRLIVIATSDVEIIDNMMKEKQEKMLLASFAALAISTIILWTISHFINRQNKISSDIQSMYVDNIDSLFKTIKEYHHDYNNQIFALAGLSSLKKYDAMDDYLKTLTRMNTSLNNIINIHIPAFSGLIQTKLAIASENDIQFEHDFEGFDKVHLSSIKVMDTVRIIGNIIDNAFYAMIDTELTTKKLVMYGTVQKGYMTFRISNNGSKIPKEYLSKIFDHGYSTKSKKNNSGLGLAIVNNIVKKYKGQINVESNEEETTFTVLIPLTNREYKNKD</sequence>
<dbReference type="RefSeq" id="WP_068655092.1">
    <property type="nucleotide sequence ID" value="NZ_CP017770.1"/>
</dbReference>
<evidence type="ECO:0000256" key="8">
    <source>
        <dbReference type="ARBA" id="ARBA00023012"/>
    </source>
</evidence>
<dbReference type="GO" id="GO:0042802">
    <property type="term" value="F:identical protein binding"/>
    <property type="evidence" value="ECO:0007669"/>
    <property type="project" value="TreeGrafter"/>
</dbReference>
<evidence type="ECO:0000256" key="1">
    <source>
        <dbReference type="ARBA" id="ARBA00000085"/>
    </source>
</evidence>
<evidence type="ECO:0000256" key="4">
    <source>
        <dbReference type="ARBA" id="ARBA00022679"/>
    </source>
</evidence>
<keyword evidence="4" id="KW-0808">Transferase</keyword>
<dbReference type="EC" id="2.7.13.3" evidence="2"/>
<feature type="transmembrane region" description="Helical" evidence="9">
    <location>
        <begin position="6"/>
        <end position="26"/>
    </location>
</feature>
<dbReference type="PANTHER" id="PTHR40448">
    <property type="entry name" value="TWO-COMPONENT SENSOR HISTIDINE KINASE"/>
    <property type="match status" value="1"/>
</dbReference>
<dbReference type="Gene3D" id="3.30.565.10">
    <property type="entry name" value="Histidine kinase-like ATPase, C-terminal domain"/>
    <property type="match status" value="1"/>
</dbReference>
<dbReference type="InterPro" id="IPR036890">
    <property type="entry name" value="HATPase_C_sf"/>
</dbReference>
<keyword evidence="12" id="KW-1185">Reference proteome</keyword>
<keyword evidence="9" id="KW-0472">Membrane</keyword>
<feature type="domain" description="Histidine kinase" evidence="10">
    <location>
        <begin position="477"/>
        <end position="581"/>
    </location>
</feature>
<dbReference type="InterPro" id="IPR003594">
    <property type="entry name" value="HATPase_dom"/>
</dbReference>
<dbReference type="SUPFAM" id="SSF55890">
    <property type="entry name" value="Sporulation response regulatory protein Spo0B"/>
    <property type="match status" value="1"/>
</dbReference>
<evidence type="ECO:0000256" key="5">
    <source>
        <dbReference type="ARBA" id="ARBA00022741"/>
    </source>
</evidence>
<keyword evidence="9" id="KW-1133">Transmembrane helix</keyword>
<keyword evidence="9" id="KW-0812">Transmembrane</keyword>
<dbReference type="Proteomes" id="UP000077134">
    <property type="component" value="Unassembled WGS sequence"/>
</dbReference>
<dbReference type="InterPro" id="IPR016120">
    <property type="entry name" value="Sig_transdc_His_kin_SpoOB"/>
</dbReference>
<protein>
    <recommendedName>
        <fullName evidence="2">histidine kinase</fullName>
        <ecNumber evidence="2">2.7.13.3</ecNumber>
    </recommendedName>
</protein>
<organism evidence="11 12">
    <name type="scientific">Paenibacillus crassostreae</name>
    <dbReference type="NCBI Taxonomy" id="1763538"/>
    <lineage>
        <taxon>Bacteria</taxon>
        <taxon>Bacillati</taxon>
        <taxon>Bacillota</taxon>
        <taxon>Bacilli</taxon>
        <taxon>Bacillales</taxon>
        <taxon>Paenibacillaceae</taxon>
        <taxon>Paenibacillus</taxon>
    </lineage>
</organism>
<proteinExistence type="predicted"/>
<dbReference type="GO" id="GO:0005524">
    <property type="term" value="F:ATP binding"/>
    <property type="evidence" value="ECO:0007669"/>
    <property type="project" value="UniProtKB-KW"/>
</dbReference>